<dbReference type="Pfam" id="PF17289">
    <property type="entry name" value="Terminase_6C"/>
    <property type="match status" value="1"/>
</dbReference>
<evidence type="ECO:0000313" key="4">
    <source>
        <dbReference type="Proteomes" id="UP001165586"/>
    </source>
</evidence>
<dbReference type="InterPro" id="IPR035421">
    <property type="entry name" value="Terminase_6C"/>
</dbReference>
<evidence type="ECO:0000256" key="1">
    <source>
        <dbReference type="ARBA" id="ARBA00022612"/>
    </source>
</evidence>
<feature type="non-terminal residue" evidence="3">
    <location>
        <position position="1"/>
    </location>
</feature>
<accession>A0ABT2HA93</accession>
<keyword evidence="1" id="KW-1188">Viral release from host cell</keyword>
<name>A0ABT2HA93_9MICO</name>
<organism evidence="3 4">
    <name type="scientific">Herbiconiux daphne</name>
    <dbReference type="NCBI Taxonomy" id="2970914"/>
    <lineage>
        <taxon>Bacteria</taxon>
        <taxon>Bacillati</taxon>
        <taxon>Actinomycetota</taxon>
        <taxon>Actinomycetes</taxon>
        <taxon>Micrococcales</taxon>
        <taxon>Microbacteriaceae</taxon>
        <taxon>Herbiconiux</taxon>
    </lineage>
</organism>
<evidence type="ECO:0000259" key="2">
    <source>
        <dbReference type="Pfam" id="PF17289"/>
    </source>
</evidence>
<gene>
    <name evidence="3" type="ORF">N1032_24400</name>
</gene>
<evidence type="ECO:0000313" key="3">
    <source>
        <dbReference type="EMBL" id="MCS5736875.1"/>
    </source>
</evidence>
<proteinExistence type="predicted"/>
<dbReference type="Proteomes" id="UP001165586">
    <property type="component" value="Unassembled WGS sequence"/>
</dbReference>
<reference evidence="3" key="1">
    <citation type="submission" date="2022-08" db="EMBL/GenBank/DDBJ databases">
        <authorList>
            <person name="Deng Y."/>
            <person name="Han X.-F."/>
            <person name="Zhang Y.-Q."/>
        </authorList>
    </citation>
    <scope>NUCLEOTIDE SEQUENCE</scope>
    <source>
        <strain evidence="3">CPCC 203386</strain>
    </source>
</reference>
<protein>
    <recommendedName>
        <fullName evidence="2">Terminase large subunit gp17-like C-terminal domain-containing protein</fullName>
    </recommendedName>
</protein>
<comment type="caution">
    <text evidence="3">The sequence shown here is derived from an EMBL/GenBank/DDBJ whole genome shotgun (WGS) entry which is preliminary data.</text>
</comment>
<dbReference type="EMBL" id="JANLCJ010000244">
    <property type="protein sequence ID" value="MCS5736875.1"/>
    <property type="molecule type" value="Genomic_DNA"/>
</dbReference>
<sequence>NDESGLLFMRSASWDDIPGMTEEQIEQELAKYPKWQHEMRRNGLPVIGTGAIFPYSDEQITVSEVVPGPHWQILRAIDWGVSHDPTVIVEALFNPDTNTYYIYDCIYLDKSDYDRSPARVAELILNSPNPHAPVIPPHDHPALTQQLRNYGVNVAYQPFRNPPQSDLKIKRISQDNTSVRDIETGLDEMRYLFSEGRLKVLQRCIKWFDEKQTYYYKLNKNTGKVTRTTPDHAIDASRYAILSLMCHRGINYDAASTPTDNNLDIAPALYL</sequence>
<dbReference type="RefSeq" id="WP_259543089.1">
    <property type="nucleotide sequence ID" value="NZ_JANLCJ010000244.1"/>
</dbReference>
<dbReference type="Gene3D" id="3.30.420.280">
    <property type="match status" value="1"/>
</dbReference>
<keyword evidence="4" id="KW-1185">Reference proteome</keyword>
<feature type="domain" description="Terminase large subunit gp17-like C-terminal" evidence="2">
    <location>
        <begin position="76"/>
        <end position="243"/>
    </location>
</feature>